<feature type="domain" description="HTH lysR-type" evidence="5">
    <location>
        <begin position="4"/>
        <end position="61"/>
    </location>
</feature>
<dbReference type="GO" id="GO:0043565">
    <property type="term" value="F:sequence-specific DNA binding"/>
    <property type="evidence" value="ECO:0007669"/>
    <property type="project" value="TreeGrafter"/>
</dbReference>
<dbReference type="InterPro" id="IPR005119">
    <property type="entry name" value="LysR_subst-bd"/>
</dbReference>
<dbReference type="SUPFAM" id="SSF46785">
    <property type="entry name" value="Winged helix' DNA-binding domain"/>
    <property type="match status" value="1"/>
</dbReference>
<keyword evidence="2" id="KW-0805">Transcription regulation</keyword>
<name>A0A8X8GEP4_ACIGI</name>
<dbReference type="Gene3D" id="3.40.190.10">
    <property type="entry name" value="Periplasmic binding protein-like II"/>
    <property type="match status" value="2"/>
</dbReference>
<dbReference type="Proteomes" id="UP000887320">
    <property type="component" value="Unassembled WGS sequence"/>
</dbReference>
<dbReference type="GO" id="GO:0003700">
    <property type="term" value="F:DNA-binding transcription factor activity"/>
    <property type="evidence" value="ECO:0007669"/>
    <property type="project" value="InterPro"/>
</dbReference>
<comment type="caution">
    <text evidence="6">The sequence shown here is derived from an EMBL/GenBank/DDBJ whole genome shotgun (WGS) entry which is preliminary data.</text>
</comment>
<keyword evidence="3" id="KW-0238">DNA-binding</keyword>
<keyword evidence="4" id="KW-0804">Transcription</keyword>
<evidence type="ECO:0000256" key="2">
    <source>
        <dbReference type="ARBA" id="ARBA00023015"/>
    </source>
</evidence>
<accession>A0A8X8GEP4</accession>
<comment type="similarity">
    <text evidence="1">Belongs to the LysR transcriptional regulatory family.</text>
</comment>
<dbReference type="InterPro" id="IPR036390">
    <property type="entry name" value="WH_DNA-bd_sf"/>
</dbReference>
<dbReference type="AlphaFoldDB" id="A0A8X8GEP4"/>
<dbReference type="InterPro" id="IPR058163">
    <property type="entry name" value="LysR-type_TF_proteobact-type"/>
</dbReference>
<evidence type="ECO:0000256" key="3">
    <source>
        <dbReference type="ARBA" id="ARBA00023125"/>
    </source>
</evidence>
<dbReference type="PANTHER" id="PTHR30537:SF74">
    <property type="entry name" value="HTH-TYPE TRANSCRIPTIONAL REGULATOR TRPI"/>
    <property type="match status" value="1"/>
</dbReference>
<evidence type="ECO:0000313" key="7">
    <source>
        <dbReference type="Proteomes" id="UP000887320"/>
    </source>
</evidence>
<dbReference type="PROSITE" id="PS50931">
    <property type="entry name" value="HTH_LYSR"/>
    <property type="match status" value="1"/>
</dbReference>
<gene>
    <name evidence="6" type="ORF">KW868_14970</name>
</gene>
<dbReference type="Pfam" id="PF03466">
    <property type="entry name" value="LysR_substrate"/>
    <property type="match status" value="1"/>
</dbReference>
<protein>
    <submittedName>
        <fullName evidence="6">LysR family transcriptional regulator</fullName>
    </submittedName>
</protein>
<dbReference type="EMBL" id="JAHWXT010000005">
    <property type="protein sequence ID" value="MCF0265748.1"/>
    <property type="molecule type" value="Genomic_DNA"/>
</dbReference>
<dbReference type="PANTHER" id="PTHR30537">
    <property type="entry name" value="HTH-TYPE TRANSCRIPTIONAL REGULATOR"/>
    <property type="match status" value="1"/>
</dbReference>
<evidence type="ECO:0000256" key="4">
    <source>
        <dbReference type="ARBA" id="ARBA00023163"/>
    </source>
</evidence>
<proteinExistence type="inferred from homology"/>
<dbReference type="PRINTS" id="PR00039">
    <property type="entry name" value="HTHLYSR"/>
</dbReference>
<reference evidence="6" key="1">
    <citation type="submission" date="2021-07" db="EMBL/GenBank/DDBJ databases">
        <authorList>
            <person name="Fernandez M."/>
            <person name="Pereira P."/>
            <person name="Torres Tejerizo G.A."/>
            <person name="Gonzalez P."/>
            <person name="Agostini E."/>
        </authorList>
    </citation>
    <scope>NUCLEOTIDE SEQUENCE</scope>
    <source>
        <strain evidence="6">SFC 500-1A</strain>
    </source>
</reference>
<sequence>MQLPLLNALKTFIVSAQRLNFTKASEDLLVSPSAISHQIKILEEYLGYKLFFRKNRTLILTQEGEQLFFKLEKPFQEISHALVESRTPRGKMRINLSLRPFISSMWLTKQLEFFWKTHPLIEIHLIHNLLPPDFQRDHIKFAIVWGKNDWPDCETVKLVPGNLTPICSAEYFEKYGPFESLEQLRNVTLLHEESNSSWTEWFQKKFNTPILGQHNIYIDDTNVRLNSVRNHQGVMLGCPFLQRPFLQSGELIQLFEETLEDYSYFLVYPKSVQLNERELEFVQWLESIAVSNDKEFFC</sequence>
<dbReference type="RefSeq" id="WP_234623804.1">
    <property type="nucleotide sequence ID" value="NZ_JAHWXT010000005.1"/>
</dbReference>
<evidence type="ECO:0000259" key="5">
    <source>
        <dbReference type="PROSITE" id="PS50931"/>
    </source>
</evidence>
<dbReference type="Gene3D" id="1.10.10.10">
    <property type="entry name" value="Winged helix-like DNA-binding domain superfamily/Winged helix DNA-binding domain"/>
    <property type="match status" value="1"/>
</dbReference>
<evidence type="ECO:0000256" key="1">
    <source>
        <dbReference type="ARBA" id="ARBA00009437"/>
    </source>
</evidence>
<organism evidence="6 7">
    <name type="scientific">Acinetobacter guillouiae</name>
    <name type="common">Acinetobacter genomosp. 11</name>
    <dbReference type="NCBI Taxonomy" id="106649"/>
    <lineage>
        <taxon>Bacteria</taxon>
        <taxon>Pseudomonadati</taxon>
        <taxon>Pseudomonadota</taxon>
        <taxon>Gammaproteobacteria</taxon>
        <taxon>Moraxellales</taxon>
        <taxon>Moraxellaceae</taxon>
        <taxon>Acinetobacter</taxon>
    </lineage>
</organism>
<evidence type="ECO:0000313" key="6">
    <source>
        <dbReference type="EMBL" id="MCF0265748.1"/>
    </source>
</evidence>
<dbReference type="InterPro" id="IPR000847">
    <property type="entry name" value="LysR_HTH_N"/>
</dbReference>
<dbReference type="InterPro" id="IPR036388">
    <property type="entry name" value="WH-like_DNA-bd_sf"/>
</dbReference>
<dbReference type="Pfam" id="PF00126">
    <property type="entry name" value="HTH_1"/>
    <property type="match status" value="1"/>
</dbReference>
<dbReference type="SUPFAM" id="SSF53850">
    <property type="entry name" value="Periplasmic binding protein-like II"/>
    <property type="match status" value="1"/>
</dbReference>
<dbReference type="GO" id="GO:0006351">
    <property type="term" value="P:DNA-templated transcription"/>
    <property type="evidence" value="ECO:0007669"/>
    <property type="project" value="TreeGrafter"/>
</dbReference>